<evidence type="ECO:0000313" key="12">
    <source>
        <dbReference type="RefSeq" id="XP_031556945.1"/>
    </source>
</evidence>
<evidence type="ECO:0000256" key="8">
    <source>
        <dbReference type="ARBA" id="ARBA00032633"/>
    </source>
</evidence>
<dbReference type="Pfam" id="PF19031">
    <property type="entry name" value="Intu_longin_1"/>
    <property type="match status" value="1"/>
</dbReference>
<dbReference type="InterPro" id="IPR043987">
    <property type="entry name" value="CCZ1/INTU/HSP4_longin_1"/>
</dbReference>
<dbReference type="GO" id="GO:0016192">
    <property type="term" value="P:vesicle-mediated transport"/>
    <property type="evidence" value="ECO:0007669"/>
    <property type="project" value="InterPro"/>
</dbReference>
<dbReference type="GO" id="GO:0007399">
    <property type="term" value="P:nervous system development"/>
    <property type="evidence" value="ECO:0007669"/>
    <property type="project" value="TreeGrafter"/>
</dbReference>
<dbReference type="Pfam" id="PF19032">
    <property type="entry name" value="Intu_longin_2"/>
    <property type="match status" value="1"/>
</dbReference>
<comment type="subcellular location">
    <subcellularLocation>
        <location evidence="2">Cell surface</location>
    </subcellularLocation>
    <subcellularLocation>
        <location evidence="1">Cytoplasm</location>
        <location evidence="1">Cytoskeleton</location>
        <location evidence="1">Cilium basal body</location>
    </subcellularLocation>
</comment>
<dbReference type="InterPro" id="IPR043989">
    <property type="entry name" value="CCZ1/INTU/HSP4_longin_3"/>
</dbReference>
<dbReference type="FunCoup" id="A0A6P8HWB7">
    <property type="interactions" value="261"/>
</dbReference>
<evidence type="ECO:0000256" key="4">
    <source>
        <dbReference type="ARBA" id="ARBA00015639"/>
    </source>
</evidence>
<organism evidence="11 12">
    <name type="scientific">Actinia tenebrosa</name>
    <name type="common">Australian red waratah sea anemone</name>
    <dbReference type="NCBI Taxonomy" id="6105"/>
    <lineage>
        <taxon>Eukaryota</taxon>
        <taxon>Metazoa</taxon>
        <taxon>Cnidaria</taxon>
        <taxon>Anthozoa</taxon>
        <taxon>Hexacorallia</taxon>
        <taxon>Actiniaria</taxon>
        <taxon>Actiniidae</taxon>
        <taxon>Actinia</taxon>
    </lineage>
</organism>
<dbReference type="PANTHER" id="PTHR21082:SF4">
    <property type="entry name" value="PROTEIN INTURNED"/>
    <property type="match status" value="1"/>
</dbReference>
<dbReference type="GO" id="GO:0009986">
    <property type="term" value="C:cell surface"/>
    <property type="evidence" value="ECO:0007669"/>
    <property type="project" value="UniProtKB-SubCell"/>
</dbReference>
<feature type="region of interest" description="Disordered" evidence="9">
    <location>
        <begin position="649"/>
        <end position="703"/>
    </location>
</feature>
<feature type="compositionally biased region" description="Basic and acidic residues" evidence="9">
    <location>
        <begin position="111"/>
        <end position="125"/>
    </location>
</feature>
<evidence type="ECO:0000259" key="10">
    <source>
        <dbReference type="PROSITE" id="PS50106"/>
    </source>
</evidence>
<dbReference type="GO" id="GO:0001736">
    <property type="term" value="P:establishment of planar polarity"/>
    <property type="evidence" value="ECO:0007669"/>
    <property type="project" value="InterPro"/>
</dbReference>
<evidence type="ECO:0000313" key="11">
    <source>
        <dbReference type="Proteomes" id="UP000515163"/>
    </source>
</evidence>
<feature type="domain" description="PDZ" evidence="10">
    <location>
        <begin position="157"/>
        <end position="253"/>
    </location>
</feature>
<dbReference type="RefSeq" id="XP_031556945.1">
    <property type="nucleotide sequence ID" value="XM_031701085.1"/>
</dbReference>
<dbReference type="InterPro" id="IPR036034">
    <property type="entry name" value="PDZ_sf"/>
</dbReference>
<accession>A0A6P8HWB7</accession>
<evidence type="ECO:0000256" key="1">
    <source>
        <dbReference type="ARBA" id="ARBA00004120"/>
    </source>
</evidence>
<dbReference type="SUPFAM" id="SSF50156">
    <property type="entry name" value="PDZ domain-like"/>
    <property type="match status" value="1"/>
</dbReference>
<keyword evidence="7" id="KW-0970">Cilium biogenesis/degradation</keyword>
<proteinExistence type="inferred from homology"/>
<dbReference type="InterPro" id="IPR039151">
    <property type="entry name" value="INTU"/>
</dbReference>
<dbReference type="InParanoid" id="A0A6P8HWB7"/>
<comment type="similarity">
    <text evidence="3">Belongs to the inturned family.</text>
</comment>
<evidence type="ECO:0000256" key="6">
    <source>
        <dbReference type="ARBA" id="ARBA00022490"/>
    </source>
</evidence>
<dbReference type="Proteomes" id="UP000515163">
    <property type="component" value="Unplaced"/>
</dbReference>
<dbReference type="GeneID" id="116293635"/>
<dbReference type="SMART" id="SM00228">
    <property type="entry name" value="PDZ"/>
    <property type="match status" value="1"/>
</dbReference>
<dbReference type="GO" id="GO:0060271">
    <property type="term" value="P:cilium assembly"/>
    <property type="evidence" value="ECO:0007669"/>
    <property type="project" value="InterPro"/>
</dbReference>
<keyword evidence="11" id="KW-1185">Reference proteome</keyword>
<evidence type="ECO:0000256" key="9">
    <source>
        <dbReference type="SAM" id="MobiDB-lite"/>
    </source>
</evidence>
<evidence type="ECO:0000256" key="2">
    <source>
        <dbReference type="ARBA" id="ARBA00004241"/>
    </source>
</evidence>
<dbReference type="AlphaFoldDB" id="A0A6P8HWB7"/>
<dbReference type="OrthoDB" id="10038586at2759"/>
<evidence type="ECO:0000256" key="7">
    <source>
        <dbReference type="ARBA" id="ARBA00022794"/>
    </source>
</evidence>
<evidence type="ECO:0000256" key="3">
    <source>
        <dbReference type="ARBA" id="ARBA00010034"/>
    </source>
</evidence>
<reference evidence="12" key="1">
    <citation type="submission" date="2025-08" db="UniProtKB">
        <authorList>
            <consortium name="RefSeq"/>
        </authorList>
    </citation>
    <scope>IDENTIFICATION</scope>
    <source>
        <tissue evidence="12">Tentacle</tissue>
    </source>
</reference>
<dbReference type="Pfam" id="PF19033">
    <property type="entry name" value="Intu_longin_3"/>
    <property type="match status" value="1"/>
</dbReference>
<dbReference type="PROSITE" id="PS50106">
    <property type="entry name" value="PDZ"/>
    <property type="match status" value="1"/>
</dbReference>
<dbReference type="Gene3D" id="2.30.42.10">
    <property type="match status" value="1"/>
</dbReference>
<protein>
    <recommendedName>
        <fullName evidence="4">Protein inturned</fullName>
    </recommendedName>
    <alternativeName>
        <fullName evidence="8">Inturned planar cell polarity effector homolog</fullName>
    </alternativeName>
</protein>
<sequence length="893" mass="100290">MYQEYHDHDHRRYQRDYCDPQAEYYDHSVQFRDQRDEFEYSDDDESFEEPPWAGQVQDKGDLFYIEPFRESSSPPSNDLEHLQINGEIPSKDKNNAVFKKLTSVKRILPSLRKDKNDDKKTDQRNNLKNSLTADGLDMSKGKEKTRSNCIKKDVHVIVTPPKLGSGRNQSLETLLGIIPGRDKTGRLSQNDSYSGSRIYIKGFVPDGPSLKCGELRIGDVILALNKLDLNSSNVHTILAAITGPMEIILTIQRFNQPPTPVISSNTPTKDDSHLIQLISGQPSVQPRLDLRGLPHLVMYLSITSSEDDEPNKDILYQYPMTEEAASLLAVRGVFLTLSDLLISVTGGHAQSSTLMLKKKLVNIGYYKSGKHVLIICLPSEKVSLLQLKKLMTDISRVLHVIFGSIDRAFCDGGNKGRLDHFFALLFESTLGARTKENTSVHLCDSLPGVRWLNLPTTTMVNINCCLSELEAADYGELVDELFQIRRLYTILGSCIFYKGMLLANHLVSEDFQDILLYCKYYCLLNVGQEQRIGQLVVWKEIFLSRRRHRDNRTEYREPSGRHFLLIVGRKHMLLCVLLEAGGMARKAEGHPGPDSYYVEQLKNTLMQIETLDVASVCESSIHSTRSPPISSADVLLSSPSLTSNLERNSLGITIPGSPPQWRRHGSLDSLKLPGDELDSSDSGSLPSGIKRRGSDSSGSVNSLTAKGKMRSFRSLSSLLSVGSLRKSFTESPFEISHSHNSRLTSGKENTLLNYVTFDSFNGVLVCPISNDPTFRCGTVHTEVLKTFHNTCLTIRRLFLPYYKQRLKTSSSKNKDRSFFTSSGPEGVIEHGVQFHRVPDSNTEQKKSSAILKYWVIGRLFGGEHPKEFYVCYHSSVPQNTVEMAFKLGFGVTL</sequence>
<dbReference type="PANTHER" id="PTHR21082">
    <property type="entry name" value="PROTEIN INTURNED"/>
    <property type="match status" value="1"/>
</dbReference>
<keyword evidence="5" id="KW-0217">Developmental protein</keyword>
<feature type="region of interest" description="Disordered" evidence="9">
    <location>
        <begin position="110"/>
        <end position="144"/>
    </location>
</feature>
<dbReference type="KEGG" id="aten:116293635"/>
<dbReference type="InterPro" id="IPR043988">
    <property type="entry name" value="CCZ1/INTU_longin_2"/>
</dbReference>
<name>A0A6P8HWB7_ACTTE</name>
<dbReference type="GO" id="GO:0005929">
    <property type="term" value="C:cilium"/>
    <property type="evidence" value="ECO:0007669"/>
    <property type="project" value="TreeGrafter"/>
</dbReference>
<gene>
    <name evidence="12" type="primary">LOC116293635</name>
</gene>
<dbReference type="InterPro" id="IPR001478">
    <property type="entry name" value="PDZ"/>
</dbReference>
<keyword evidence="6" id="KW-0963">Cytoplasm</keyword>
<dbReference type="GO" id="GO:0005737">
    <property type="term" value="C:cytoplasm"/>
    <property type="evidence" value="ECO:0007669"/>
    <property type="project" value="TreeGrafter"/>
</dbReference>
<evidence type="ECO:0000256" key="5">
    <source>
        <dbReference type="ARBA" id="ARBA00022473"/>
    </source>
</evidence>